<protein>
    <recommendedName>
        <fullName evidence="2">DUF7922 domain-containing protein</fullName>
    </recommendedName>
</protein>
<name>A0ABW8T8N3_9CLOT</name>
<reference evidence="3 4" key="1">
    <citation type="submission" date="2024-11" db="EMBL/GenBank/DDBJ databases">
        <authorList>
            <person name="Heng Y.C."/>
            <person name="Lim A.C.H."/>
            <person name="Lee J.K.Y."/>
            <person name="Kittelmann S."/>
        </authorList>
    </citation>
    <scope>NUCLEOTIDE SEQUENCE [LARGE SCALE GENOMIC DNA]</scope>
    <source>
        <strain evidence="3 4">WILCCON 0114</strain>
    </source>
</reference>
<comment type="caution">
    <text evidence="3">The sequence shown here is derived from an EMBL/GenBank/DDBJ whole genome shotgun (WGS) entry which is preliminary data.</text>
</comment>
<keyword evidence="4" id="KW-1185">Reference proteome</keyword>
<accession>A0ABW8T8N3</accession>
<dbReference type="Pfam" id="PF25538">
    <property type="entry name" value="DUF7922"/>
    <property type="match status" value="1"/>
</dbReference>
<evidence type="ECO:0000259" key="2">
    <source>
        <dbReference type="Pfam" id="PF25538"/>
    </source>
</evidence>
<sequence>MSQKKNYSRSFIILQENEKGHGISSDKLPTGYAKIETRNGKCKVFFYVQNLKSTSKPYYMILVCNKKDTKKLIRLGELKLDEYGKAEVSKEYDENDVGESGIAIDRVIGAAISQFNGSDMLALMSGFNATDIPEDWKTYSLAGGKSKETLNPSAKPVQAKPVQTKAADTKKVPEIKVQEARNVETKPEARKVKTKKEEIKEPSVKPLEVKTDEVTVKVSNKEKVEEKLTDVDVKRETGKKESDNIFDKYEESIESTKKASLEEDKNISINKVNDENRKETNKEEEKLEVDKVKKEENKCPCYSHDEQKVEPVVQNEVPTNNRNQDYPVGKTGEFFKNLASEFEDLGEIFEDVRYCRWYKVPSDFRKHRNSKEEHNKYTLLYYPMMSYYSYIQRNGYYLVGYKCDKVGKMKYIVYGILGTKNKFDQPFGGRTGFVSWVPMERGKEGYDDEGCWLMFYDFKNAAILVPQR</sequence>
<evidence type="ECO:0000256" key="1">
    <source>
        <dbReference type="SAM" id="MobiDB-lite"/>
    </source>
</evidence>
<dbReference type="Proteomes" id="UP001623592">
    <property type="component" value="Unassembled WGS sequence"/>
</dbReference>
<organism evidence="3 4">
    <name type="scientific">Clostridium neuense</name>
    <dbReference type="NCBI Taxonomy" id="1728934"/>
    <lineage>
        <taxon>Bacteria</taxon>
        <taxon>Bacillati</taxon>
        <taxon>Bacillota</taxon>
        <taxon>Clostridia</taxon>
        <taxon>Eubacteriales</taxon>
        <taxon>Clostridiaceae</taxon>
        <taxon>Clostridium</taxon>
    </lineage>
</organism>
<evidence type="ECO:0000313" key="3">
    <source>
        <dbReference type="EMBL" id="MFL0248901.1"/>
    </source>
</evidence>
<evidence type="ECO:0000313" key="4">
    <source>
        <dbReference type="Proteomes" id="UP001623592"/>
    </source>
</evidence>
<dbReference type="InterPro" id="IPR057682">
    <property type="entry name" value="DUF7922"/>
</dbReference>
<feature type="region of interest" description="Disordered" evidence="1">
    <location>
        <begin position="148"/>
        <end position="170"/>
    </location>
</feature>
<dbReference type="EMBL" id="JBJIAA010000001">
    <property type="protein sequence ID" value="MFL0248901.1"/>
    <property type="molecule type" value="Genomic_DNA"/>
</dbReference>
<dbReference type="RefSeq" id="WP_406785580.1">
    <property type="nucleotide sequence ID" value="NZ_JBJIAA010000001.1"/>
</dbReference>
<gene>
    <name evidence="3" type="ORF">ACJDT4_00580</name>
</gene>
<proteinExistence type="predicted"/>
<feature type="domain" description="DUF7922" evidence="2">
    <location>
        <begin position="9"/>
        <end position="113"/>
    </location>
</feature>